<organism evidence="1 2">
    <name type="scientific">Globodera pallida</name>
    <name type="common">Potato cyst nematode worm</name>
    <name type="synonym">Heterodera pallida</name>
    <dbReference type="NCBI Taxonomy" id="36090"/>
    <lineage>
        <taxon>Eukaryota</taxon>
        <taxon>Metazoa</taxon>
        <taxon>Ecdysozoa</taxon>
        <taxon>Nematoda</taxon>
        <taxon>Chromadorea</taxon>
        <taxon>Rhabditida</taxon>
        <taxon>Tylenchina</taxon>
        <taxon>Tylenchomorpha</taxon>
        <taxon>Tylenchoidea</taxon>
        <taxon>Heteroderidae</taxon>
        <taxon>Heteroderinae</taxon>
        <taxon>Globodera</taxon>
    </lineage>
</organism>
<name>A0A183CBY6_GLOPA</name>
<dbReference type="AlphaFoldDB" id="A0A183CBY6"/>
<evidence type="ECO:0000313" key="1">
    <source>
        <dbReference type="Proteomes" id="UP000050741"/>
    </source>
</evidence>
<sequence length="88" mass="10527">MLFRYFGGNNRRAYTKFTKKLETLLNYNDTITIEVEVYNTSNYFHIYLMHETLEPSKKIGHVVLALPFFVNQATLTQCQYYLHQYVYG</sequence>
<keyword evidence="1" id="KW-1185">Reference proteome</keyword>
<accession>A0A183CBY6</accession>
<proteinExistence type="predicted"/>
<reference evidence="1" key="2">
    <citation type="submission" date="2014-05" db="EMBL/GenBank/DDBJ databases">
        <title>The genome and life-stage specific transcriptomes of Globodera pallida elucidate key aspects of plant parasitism by a cyst nematode.</title>
        <authorList>
            <person name="Cotton J.A."/>
            <person name="Lilley C.J."/>
            <person name="Jones L.M."/>
            <person name="Kikuchi T."/>
            <person name="Reid A.J."/>
            <person name="Thorpe P."/>
            <person name="Tsai I.J."/>
            <person name="Beasley H."/>
            <person name="Blok V."/>
            <person name="Cock P.J.A."/>
            <person name="Van den Akker S.E."/>
            <person name="Holroyd N."/>
            <person name="Hunt M."/>
            <person name="Mantelin S."/>
            <person name="Naghra H."/>
            <person name="Pain A."/>
            <person name="Palomares-Rius J.E."/>
            <person name="Zarowiecki M."/>
            <person name="Berriman M."/>
            <person name="Jones J.T."/>
            <person name="Urwin P.E."/>
        </authorList>
    </citation>
    <scope>NUCLEOTIDE SEQUENCE [LARGE SCALE GENOMIC DNA]</scope>
    <source>
        <strain evidence="1">Lindley</strain>
    </source>
</reference>
<reference evidence="2" key="3">
    <citation type="submission" date="2016-06" db="UniProtKB">
        <authorList>
            <consortium name="WormBaseParasite"/>
        </authorList>
    </citation>
    <scope>IDENTIFICATION</scope>
</reference>
<dbReference type="Proteomes" id="UP000050741">
    <property type="component" value="Unassembled WGS sequence"/>
</dbReference>
<evidence type="ECO:0000313" key="2">
    <source>
        <dbReference type="WBParaSite" id="GPLIN_001038700"/>
    </source>
</evidence>
<reference evidence="1" key="1">
    <citation type="submission" date="2013-12" db="EMBL/GenBank/DDBJ databases">
        <authorList>
            <person name="Aslett M."/>
        </authorList>
    </citation>
    <scope>NUCLEOTIDE SEQUENCE [LARGE SCALE GENOMIC DNA]</scope>
    <source>
        <strain evidence="1">Lindley</strain>
    </source>
</reference>
<protein>
    <submittedName>
        <fullName evidence="2">Uncharacterized protein</fullName>
    </submittedName>
</protein>
<dbReference type="WBParaSite" id="GPLIN_001038700">
    <property type="protein sequence ID" value="GPLIN_001038700"/>
    <property type="gene ID" value="GPLIN_001038700"/>
</dbReference>